<organism evidence="2 3">
    <name type="scientific">Rubroshorea leprosula</name>
    <dbReference type="NCBI Taxonomy" id="152421"/>
    <lineage>
        <taxon>Eukaryota</taxon>
        <taxon>Viridiplantae</taxon>
        <taxon>Streptophyta</taxon>
        <taxon>Embryophyta</taxon>
        <taxon>Tracheophyta</taxon>
        <taxon>Spermatophyta</taxon>
        <taxon>Magnoliopsida</taxon>
        <taxon>eudicotyledons</taxon>
        <taxon>Gunneridae</taxon>
        <taxon>Pentapetalae</taxon>
        <taxon>rosids</taxon>
        <taxon>malvids</taxon>
        <taxon>Malvales</taxon>
        <taxon>Dipterocarpaceae</taxon>
        <taxon>Rubroshorea</taxon>
    </lineage>
</organism>
<evidence type="ECO:0000256" key="1">
    <source>
        <dbReference type="SAM" id="Phobius"/>
    </source>
</evidence>
<comment type="caution">
    <text evidence="2">The sequence shown here is derived from an EMBL/GenBank/DDBJ whole genome shotgun (WGS) entry which is preliminary data.</text>
</comment>
<sequence length="46" mass="5216">MCFCRASSSCQWELLNISISVILLMGLYTSKLCACQWEVYNTGHDP</sequence>
<accession>A0AAV5J0H4</accession>
<gene>
    <name evidence="2" type="ORF">SLEP1_g17534</name>
</gene>
<evidence type="ECO:0000313" key="3">
    <source>
        <dbReference type="Proteomes" id="UP001054252"/>
    </source>
</evidence>
<name>A0AAV5J0H4_9ROSI</name>
<feature type="transmembrane region" description="Helical" evidence="1">
    <location>
        <begin position="12"/>
        <end position="29"/>
    </location>
</feature>
<proteinExistence type="predicted"/>
<dbReference type="Proteomes" id="UP001054252">
    <property type="component" value="Unassembled WGS sequence"/>
</dbReference>
<protein>
    <submittedName>
        <fullName evidence="2">Uncharacterized protein</fullName>
    </submittedName>
</protein>
<keyword evidence="1" id="KW-1133">Transmembrane helix</keyword>
<reference evidence="2 3" key="1">
    <citation type="journal article" date="2021" name="Commun. Biol.">
        <title>The genome of Shorea leprosula (Dipterocarpaceae) highlights the ecological relevance of drought in aseasonal tropical rainforests.</title>
        <authorList>
            <person name="Ng K.K.S."/>
            <person name="Kobayashi M.J."/>
            <person name="Fawcett J.A."/>
            <person name="Hatakeyama M."/>
            <person name="Paape T."/>
            <person name="Ng C.H."/>
            <person name="Ang C.C."/>
            <person name="Tnah L.H."/>
            <person name="Lee C.T."/>
            <person name="Nishiyama T."/>
            <person name="Sese J."/>
            <person name="O'Brien M.J."/>
            <person name="Copetti D."/>
            <person name="Mohd Noor M.I."/>
            <person name="Ong R.C."/>
            <person name="Putra M."/>
            <person name="Sireger I.Z."/>
            <person name="Indrioko S."/>
            <person name="Kosugi Y."/>
            <person name="Izuno A."/>
            <person name="Isagi Y."/>
            <person name="Lee S.L."/>
            <person name="Shimizu K.K."/>
        </authorList>
    </citation>
    <scope>NUCLEOTIDE SEQUENCE [LARGE SCALE GENOMIC DNA]</scope>
    <source>
        <strain evidence="2">214</strain>
    </source>
</reference>
<keyword evidence="1" id="KW-0812">Transmembrane</keyword>
<keyword evidence="1" id="KW-0472">Membrane</keyword>
<evidence type="ECO:0000313" key="2">
    <source>
        <dbReference type="EMBL" id="GKV05534.1"/>
    </source>
</evidence>
<dbReference type="AlphaFoldDB" id="A0AAV5J0H4"/>
<keyword evidence="3" id="KW-1185">Reference proteome</keyword>
<dbReference type="EMBL" id="BPVZ01000023">
    <property type="protein sequence ID" value="GKV05534.1"/>
    <property type="molecule type" value="Genomic_DNA"/>
</dbReference>